<protein>
    <recommendedName>
        <fullName evidence="4">17 kDa surface antigen</fullName>
    </recommendedName>
</protein>
<evidence type="ECO:0000313" key="2">
    <source>
        <dbReference type="EMBL" id="NDV01004.1"/>
    </source>
</evidence>
<evidence type="ECO:0000256" key="1">
    <source>
        <dbReference type="SAM" id="SignalP"/>
    </source>
</evidence>
<comment type="caution">
    <text evidence="2">The sequence shown here is derived from an EMBL/GenBank/DDBJ whole genome shotgun (WGS) entry which is preliminary data.</text>
</comment>
<dbReference type="RefSeq" id="WP_163892142.1">
    <property type="nucleotide sequence ID" value="NZ_JAAFYS010000002.1"/>
</dbReference>
<organism evidence="2 3">
    <name type="scientific">Pseudoroseicyclus tamaricis</name>
    <dbReference type="NCBI Taxonomy" id="2705421"/>
    <lineage>
        <taxon>Bacteria</taxon>
        <taxon>Pseudomonadati</taxon>
        <taxon>Pseudomonadota</taxon>
        <taxon>Alphaproteobacteria</taxon>
        <taxon>Rhodobacterales</taxon>
        <taxon>Paracoccaceae</taxon>
        <taxon>Pseudoroseicyclus</taxon>
    </lineage>
</organism>
<feature type="signal peptide" evidence="1">
    <location>
        <begin position="1"/>
        <end position="22"/>
    </location>
</feature>
<dbReference type="EMBL" id="JAAGAB010000002">
    <property type="protein sequence ID" value="NDV01004.1"/>
    <property type="molecule type" value="Genomic_DNA"/>
</dbReference>
<evidence type="ECO:0008006" key="4">
    <source>
        <dbReference type="Google" id="ProtNLM"/>
    </source>
</evidence>
<dbReference type="AlphaFoldDB" id="A0A6B2JXK2"/>
<name>A0A6B2JXK2_9RHOB</name>
<feature type="chain" id="PRO_5025336988" description="17 kDa surface antigen" evidence="1">
    <location>
        <begin position="23"/>
        <end position="75"/>
    </location>
</feature>
<accession>A0A6B2JXK2</accession>
<dbReference type="Proteomes" id="UP000474757">
    <property type="component" value="Unassembled WGS sequence"/>
</dbReference>
<gene>
    <name evidence="2" type="ORF">GZA08_08490</name>
</gene>
<dbReference type="PROSITE" id="PS51257">
    <property type="entry name" value="PROKAR_LIPOPROTEIN"/>
    <property type="match status" value="1"/>
</dbReference>
<proteinExistence type="predicted"/>
<reference evidence="2 3" key="1">
    <citation type="submission" date="2020-02" db="EMBL/GenBank/DDBJ databases">
        <title>Pseudoroseicyclus tamarix, sp. nov., isolated from offshore sediment of a Tamarix chinensis forest.</title>
        <authorList>
            <person name="Gai Y."/>
        </authorList>
    </citation>
    <scope>NUCLEOTIDE SEQUENCE [LARGE SCALE GENOMIC DNA]</scope>
    <source>
        <strain evidence="2 3">CLL3-39</strain>
    </source>
</reference>
<evidence type="ECO:0000313" key="3">
    <source>
        <dbReference type="Proteomes" id="UP000474757"/>
    </source>
</evidence>
<sequence length="75" mass="6860">MLKMLKVTVIAAAGAGAVAGCAYDTTRTSGADCAAIGAGLYAGSQMLNGADAREAVGAGLLGAGAGAVANAAGAC</sequence>
<keyword evidence="1" id="KW-0732">Signal</keyword>
<keyword evidence="3" id="KW-1185">Reference proteome</keyword>